<protein>
    <submittedName>
        <fullName evidence="7">Exfoliative toxin A</fullName>
    </submittedName>
    <submittedName>
        <fullName evidence="6">Permease</fullName>
    </submittedName>
</protein>
<reference evidence="6 8" key="1">
    <citation type="journal article" date="2016" name="Front. Microbiol.">
        <title>Comprehensive Phylogenetic Analysis of Bovine Non-aureus Staphylococci Species Based on Whole-Genome Sequencing.</title>
        <authorList>
            <person name="Naushad S."/>
            <person name="Barkema H.W."/>
            <person name="Luby C."/>
            <person name="Condas L.A."/>
            <person name="Nobrega D.B."/>
            <person name="Carson D.A."/>
            <person name="De Buck J."/>
        </authorList>
    </citation>
    <scope>NUCLEOTIDE SEQUENCE [LARGE SCALE GENOMIC DNA]</scope>
    <source>
        <strain evidence="6 8">SNUC 4337</strain>
    </source>
</reference>
<evidence type="ECO:0000256" key="2">
    <source>
        <dbReference type="ARBA" id="ARBA00022692"/>
    </source>
</evidence>
<evidence type="ECO:0000313" key="6">
    <source>
        <dbReference type="EMBL" id="PTK60343.1"/>
    </source>
</evidence>
<proteinExistence type="predicted"/>
<feature type="transmembrane region" description="Helical" evidence="5">
    <location>
        <begin position="101"/>
        <end position="122"/>
    </location>
</feature>
<dbReference type="GO" id="GO:0046583">
    <property type="term" value="F:monoatomic cation efflux transmembrane transporter activity"/>
    <property type="evidence" value="ECO:0007669"/>
    <property type="project" value="TreeGrafter"/>
</dbReference>
<dbReference type="KEGG" id="snl:BJD96_01205"/>
<feature type="transmembrane region" description="Helical" evidence="5">
    <location>
        <begin position="160"/>
        <end position="178"/>
    </location>
</feature>
<reference evidence="6" key="2">
    <citation type="submission" date="2018-03" db="EMBL/GenBank/DDBJ databases">
        <authorList>
            <person name="Keele B.F."/>
        </authorList>
    </citation>
    <scope>NUCLEOTIDE SEQUENCE</scope>
    <source>
        <strain evidence="6">SNUC 4337</strain>
    </source>
</reference>
<evidence type="ECO:0000313" key="8">
    <source>
        <dbReference type="Proteomes" id="UP000240400"/>
    </source>
</evidence>
<dbReference type="CDD" id="cd09325">
    <property type="entry name" value="TDT_C4-dicarb_trans"/>
    <property type="match status" value="1"/>
</dbReference>
<dbReference type="RefSeq" id="WP_096808218.1">
    <property type="nucleotide sequence ID" value="NZ_BMCF01000001.1"/>
</dbReference>
<organism evidence="6 8">
    <name type="scientific">Staphylococcus nepalensis</name>
    <dbReference type="NCBI Taxonomy" id="214473"/>
    <lineage>
        <taxon>Bacteria</taxon>
        <taxon>Bacillati</taxon>
        <taxon>Bacillota</taxon>
        <taxon>Bacilli</taxon>
        <taxon>Bacillales</taxon>
        <taxon>Staphylococcaceae</taxon>
        <taxon>Staphylococcus</taxon>
    </lineage>
</organism>
<comment type="subcellular location">
    <subcellularLocation>
        <location evidence="1">Membrane</location>
        <topology evidence="1">Multi-pass membrane protein</topology>
    </subcellularLocation>
</comment>
<evidence type="ECO:0000256" key="3">
    <source>
        <dbReference type="ARBA" id="ARBA00022989"/>
    </source>
</evidence>
<dbReference type="PANTHER" id="PTHR37955">
    <property type="entry name" value="TELLURITE RESISTANCE PROTEIN TEHA"/>
    <property type="match status" value="1"/>
</dbReference>
<evidence type="ECO:0000313" key="7">
    <source>
        <dbReference type="EMBL" id="SUM53992.1"/>
    </source>
</evidence>
<feature type="transmembrane region" description="Helical" evidence="5">
    <location>
        <begin position="71"/>
        <end position="89"/>
    </location>
</feature>
<dbReference type="Proteomes" id="UP000254412">
    <property type="component" value="Unassembled WGS sequence"/>
</dbReference>
<evidence type="ECO:0000256" key="5">
    <source>
        <dbReference type="SAM" id="Phobius"/>
    </source>
</evidence>
<dbReference type="AlphaFoldDB" id="A0A291JI16"/>
<name>A0A291JI16_9STAP</name>
<dbReference type="EMBL" id="PZHR01000007">
    <property type="protein sequence ID" value="PTK60343.1"/>
    <property type="molecule type" value="Genomic_DNA"/>
</dbReference>
<sequence>MFYKLTKALPTAICGLVLGLVSLSNLLFNMSWNILATVFFILSCIVLLLFIKKCLLYPRLVLDELTDRNICATFPAFTMALMTIIYIIYHHFKFEFVGMIWLWWITIVVQFIIIMGFVYYHIILHRKDKVIPNTSWFVTFVGIGVISETSGDFYPMFGKMIVYIATICFIILVAIVLIKKTWRLYNENQFPMSIIIAAPAALCFNGYLLSETHIETIIAIFGFVISQLLFVVSLTFIPKLITINFRFSFSALTFPWVTTATAYFNFMHQVSMPKQLKALLYILMMFEILFTLLTVVYVVFGYFMFLRKRMIK</sequence>
<dbReference type="Proteomes" id="UP000240400">
    <property type="component" value="Unassembled WGS sequence"/>
</dbReference>
<feature type="transmembrane region" description="Helical" evidence="5">
    <location>
        <begin position="134"/>
        <end position="154"/>
    </location>
</feature>
<feature type="transmembrane region" description="Helical" evidence="5">
    <location>
        <begin position="249"/>
        <end position="266"/>
    </location>
</feature>
<keyword evidence="2 5" id="KW-0812">Transmembrane</keyword>
<dbReference type="PANTHER" id="PTHR37955:SF1">
    <property type="entry name" value="DEP DOMAIN-CONTAINING PROTEIN"/>
    <property type="match status" value="1"/>
</dbReference>
<dbReference type="Pfam" id="PF03595">
    <property type="entry name" value="SLAC1"/>
    <property type="match status" value="1"/>
</dbReference>
<dbReference type="InterPro" id="IPR052951">
    <property type="entry name" value="Tellurite_res_ion_channel"/>
</dbReference>
<feature type="transmembrane region" description="Helical" evidence="5">
    <location>
        <begin position="216"/>
        <end position="237"/>
    </location>
</feature>
<dbReference type="GeneID" id="66775686"/>
<dbReference type="InterPro" id="IPR004695">
    <property type="entry name" value="SLAC1/Mae1/Ssu1/TehA"/>
</dbReference>
<dbReference type="GO" id="GO:0005886">
    <property type="term" value="C:plasma membrane"/>
    <property type="evidence" value="ECO:0007669"/>
    <property type="project" value="TreeGrafter"/>
</dbReference>
<gene>
    <name evidence="7" type="primary">speta</name>
    <name evidence="6" type="ORF">BUZ61_02605</name>
    <name evidence="7" type="ORF">NCTC13834_00275</name>
</gene>
<keyword evidence="3 5" id="KW-1133">Transmembrane helix</keyword>
<dbReference type="OrthoDB" id="309023at2"/>
<dbReference type="InterPro" id="IPR038665">
    <property type="entry name" value="Voltage-dep_anion_channel_sf"/>
</dbReference>
<evidence type="ECO:0000256" key="4">
    <source>
        <dbReference type="ARBA" id="ARBA00023136"/>
    </source>
</evidence>
<dbReference type="Gene3D" id="1.50.10.150">
    <property type="entry name" value="Voltage-dependent anion channel"/>
    <property type="match status" value="1"/>
</dbReference>
<evidence type="ECO:0000313" key="9">
    <source>
        <dbReference type="Proteomes" id="UP000254412"/>
    </source>
</evidence>
<keyword evidence="4 5" id="KW-0472">Membrane</keyword>
<reference evidence="7 9" key="3">
    <citation type="submission" date="2018-06" db="EMBL/GenBank/DDBJ databases">
        <authorList>
            <consortium name="Pathogen Informatics"/>
            <person name="Doyle S."/>
        </authorList>
    </citation>
    <scope>NUCLEOTIDE SEQUENCE [LARGE SCALE GENOMIC DNA]</scope>
    <source>
        <strain evidence="7 9">NCTC13834</strain>
    </source>
</reference>
<evidence type="ECO:0000256" key="1">
    <source>
        <dbReference type="ARBA" id="ARBA00004141"/>
    </source>
</evidence>
<feature type="transmembrane region" description="Helical" evidence="5">
    <location>
        <begin position="33"/>
        <end position="51"/>
    </location>
</feature>
<dbReference type="EMBL" id="UHDS01000001">
    <property type="protein sequence ID" value="SUM53992.1"/>
    <property type="molecule type" value="Genomic_DNA"/>
</dbReference>
<feature type="transmembrane region" description="Helical" evidence="5">
    <location>
        <begin position="278"/>
        <end position="305"/>
    </location>
</feature>
<accession>A0A291JI16</accession>
<feature type="transmembrane region" description="Helical" evidence="5">
    <location>
        <begin position="190"/>
        <end position="210"/>
    </location>
</feature>